<dbReference type="STRING" id="984262.SGRA_1911"/>
<dbReference type="EMBL" id="CP002831">
    <property type="protein sequence ID" value="AFC24645.1"/>
    <property type="molecule type" value="Genomic_DNA"/>
</dbReference>
<gene>
    <name evidence="2" type="ordered locus">SGRA_1911</name>
</gene>
<name>H6L1K1_SAPGL</name>
<dbReference type="KEGG" id="sgn:SGRA_1911"/>
<dbReference type="Proteomes" id="UP000007519">
    <property type="component" value="Chromosome"/>
</dbReference>
<evidence type="ECO:0000313" key="2">
    <source>
        <dbReference type="EMBL" id="AFC24645.1"/>
    </source>
</evidence>
<protein>
    <submittedName>
        <fullName evidence="2">Uncharacterized protein</fullName>
    </submittedName>
</protein>
<proteinExistence type="predicted"/>
<keyword evidence="3" id="KW-1185">Reference proteome</keyword>
<feature type="region of interest" description="Disordered" evidence="1">
    <location>
        <begin position="15"/>
        <end position="65"/>
    </location>
</feature>
<evidence type="ECO:0000313" key="3">
    <source>
        <dbReference type="Proteomes" id="UP000007519"/>
    </source>
</evidence>
<dbReference type="AlphaFoldDB" id="H6L1K1"/>
<evidence type="ECO:0000256" key="1">
    <source>
        <dbReference type="SAM" id="MobiDB-lite"/>
    </source>
</evidence>
<dbReference type="HOGENOM" id="CLU_2847350_0_0_10"/>
<organism evidence="2 3">
    <name type="scientific">Saprospira grandis (strain Lewin)</name>
    <dbReference type="NCBI Taxonomy" id="984262"/>
    <lineage>
        <taxon>Bacteria</taxon>
        <taxon>Pseudomonadati</taxon>
        <taxon>Bacteroidota</taxon>
        <taxon>Saprospiria</taxon>
        <taxon>Saprospirales</taxon>
        <taxon>Saprospiraceae</taxon>
        <taxon>Saprospira</taxon>
    </lineage>
</organism>
<accession>H6L1K1</accession>
<sequence>MVCRRRLKAFPAFRGERSEPAEGWKAVAAGQTQRAKPAQGRAELRAATQPDPKAQRAEGAAPKSF</sequence>
<reference evidence="2 3" key="1">
    <citation type="journal article" date="2012" name="Stand. Genomic Sci.">
        <title>Complete genome sequencing and analysis of Saprospira grandis str. Lewin, a predatory marine bacterium.</title>
        <authorList>
            <person name="Saw J.H."/>
            <person name="Yuryev A."/>
            <person name="Kanbe M."/>
            <person name="Hou S."/>
            <person name="Young A.G."/>
            <person name="Aizawa S."/>
            <person name="Alam M."/>
        </authorList>
    </citation>
    <scope>NUCLEOTIDE SEQUENCE [LARGE SCALE GENOMIC DNA]</scope>
    <source>
        <strain evidence="2 3">Lewin</strain>
    </source>
</reference>